<reference evidence="6" key="1">
    <citation type="submission" date="2015-07" db="EMBL/GenBank/DDBJ databases">
        <title>Draft Genome Sequences of Anaerolinea thermolimosa IMO-1, Bellilinea caldifistulae GOMI-1, Leptolinea tardivitalis YMTK-2, Levilinea saccharolytica KIBI-1,Longilinea arvoryzae KOME-1, Previously Described as Members of the Anaerolineaceae (Chloroflexi).</title>
        <authorList>
            <person name="Sekiguchi Y."/>
            <person name="Ohashi A."/>
            <person name="Matsuura N."/>
            <person name="Tourlousse M.D."/>
        </authorList>
    </citation>
    <scope>NUCLEOTIDE SEQUENCE [LARGE SCALE GENOMIC DNA]</scope>
    <source>
        <strain evidence="6">KOME-1</strain>
    </source>
</reference>
<dbReference type="InterPro" id="IPR001387">
    <property type="entry name" value="Cro/C1-type_HTH"/>
</dbReference>
<evidence type="ECO:0000256" key="3">
    <source>
        <dbReference type="ARBA" id="ARBA00023163"/>
    </source>
</evidence>
<keyword evidence="7" id="KW-1185">Reference proteome</keyword>
<dbReference type="PROSITE" id="PS50932">
    <property type="entry name" value="HTH_LACI_2"/>
    <property type="match status" value="1"/>
</dbReference>
<proteinExistence type="predicted"/>
<keyword evidence="1" id="KW-0805">Transcription regulation</keyword>
<dbReference type="SMART" id="SM00354">
    <property type="entry name" value="HTH_LACI"/>
    <property type="match status" value="1"/>
</dbReference>
<dbReference type="AlphaFoldDB" id="A0A0S7B6Q6"/>
<dbReference type="InterPro" id="IPR046335">
    <property type="entry name" value="LacI/GalR-like_sensor"/>
</dbReference>
<dbReference type="CDD" id="cd06267">
    <property type="entry name" value="PBP1_LacI_sugar_binding-like"/>
    <property type="match status" value="1"/>
</dbReference>
<dbReference type="InterPro" id="IPR010982">
    <property type="entry name" value="Lambda_DNA-bd_dom_sf"/>
</dbReference>
<organism evidence="6">
    <name type="scientific">Longilinea arvoryzae</name>
    <dbReference type="NCBI Taxonomy" id="360412"/>
    <lineage>
        <taxon>Bacteria</taxon>
        <taxon>Bacillati</taxon>
        <taxon>Chloroflexota</taxon>
        <taxon>Anaerolineae</taxon>
        <taxon>Anaerolineales</taxon>
        <taxon>Anaerolineaceae</taxon>
        <taxon>Longilinea</taxon>
    </lineage>
</organism>
<evidence type="ECO:0000259" key="4">
    <source>
        <dbReference type="PROSITE" id="PS50932"/>
    </source>
</evidence>
<dbReference type="Pfam" id="PF00356">
    <property type="entry name" value="LacI"/>
    <property type="match status" value="1"/>
</dbReference>
<sequence length="340" mass="37226">MADLTLEDIARLAGVSRSTVSRVVNEHPNVSADVRKRVLEVIRTTGFHPNLAARTLASNRSWMLGLVLPRTVSGFFADPYFPRLTQGIAQACNDHNYTLALFLVTTKEDEERIFPRVSRKGFLDGVLVQSAAIGDQLIDRLAETSIPMVVAGRPFHAENISYIDVDNVAASRNAMDHLIRLGYRRIAHIGGSPNSPVTLDRKEGYMQALREAGRAVDPALIVDSDFSEGSGYQAMRQLLTMGVDAVFTASDILAIGGMRAVREAGLRVPQDVAFVGFDDLPLTSPIGLGLTTVRQPVYPFGYKAIETLIDVINNGILPPRRVIMDTELIIRESCGAPQER</sequence>
<dbReference type="RefSeq" id="WP_075072032.1">
    <property type="nucleotide sequence ID" value="NZ_DF967972.1"/>
</dbReference>
<gene>
    <name evidence="6" type="ORF">LARV_00358</name>
</gene>
<dbReference type="InterPro" id="IPR028082">
    <property type="entry name" value="Peripla_BP_I"/>
</dbReference>
<feature type="domain" description="HTH cro/C1-type" evidence="5">
    <location>
        <begin position="2"/>
        <end position="34"/>
    </location>
</feature>
<dbReference type="Gene3D" id="3.40.50.2300">
    <property type="match status" value="2"/>
</dbReference>
<dbReference type="PROSITE" id="PS50943">
    <property type="entry name" value="HTH_CROC1"/>
    <property type="match status" value="1"/>
</dbReference>
<dbReference type="STRING" id="360412.LARV_00358"/>
<evidence type="ECO:0000313" key="6">
    <source>
        <dbReference type="EMBL" id="GAP12622.1"/>
    </source>
</evidence>
<dbReference type="EMBL" id="DF967972">
    <property type="protein sequence ID" value="GAP12622.1"/>
    <property type="molecule type" value="Genomic_DNA"/>
</dbReference>
<evidence type="ECO:0000313" key="7">
    <source>
        <dbReference type="Proteomes" id="UP000055060"/>
    </source>
</evidence>
<name>A0A0S7B6Q6_9CHLR</name>
<protein>
    <submittedName>
        <fullName evidence="6">Transcriptional regulator, LacI family</fullName>
    </submittedName>
</protein>
<evidence type="ECO:0000256" key="2">
    <source>
        <dbReference type="ARBA" id="ARBA00023125"/>
    </source>
</evidence>
<dbReference type="SUPFAM" id="SSF53822">
    <property type="entry name" value="Periplasmic binding protein-like I"/>
    <property type="match status" value="1"/>
</dbReference>
<dbReference type="SUPFAM" id="SSF47413">
    <property type="entry name" value="lambda repressor-like DNA-binding domains"/>
    <property type="match status" value="1"/>
</dbReference>
<dbReference type="PRINTS" id="PR00036">
    <property type="entry name" value="HTHLACI"/>
</dbReference>
<dbReference type="GO" id="GO:0000976">
    <property type="term" value="F:transcription cis-regulatory region binding"/>
    <property type="evidence" value="ECO:0007669"/>
    <property type="project" value="TreeGrafter"/>
</dbReference>
<dbReference type="PANTHER" id="PTHR30146">
    <property type="entry name" value="LACI-RELATED TRANSCRIPTIONAL REPRESSOR"/>
    <property type="match status" value="1"/>
</dbReference>
<keyword evidence="2" id="KW-0238">DNA-binding</keyword>
<dbReference type="PROSITE" id="PS00356">
    <property type="entry name" value="HTH_LACI_1"/>
    <property type="match status" value="1"/>
</dbReference>
<accession>A0A0S7B6Q6</accession>
<keyword evidence="3" id="KW-0804">Transcription</keyword>
<dbReference type="GO" id="GO:0003700">
    <property type="term" value="F:DNA-binding transcription factor activity"/>
    <property type="evidence" value="ECO:0007669"/>
    <property type="project" value="TreeGrafter"/>
</dbReference>
<feature type="domain" description="HTH lacI-type" evidence="4">
    <location>
        <begin position="4"/>
        <end position="58"/>
    </location>
</feature>
<dbReference type="CDD" id="cd01392">
    <property type="entry name" value="HTH_LacI"/>
    <property type="match status" value="1"/>
</dbReference>
<evidence type="ECO:0000256" key="1">
    <source>
        <dbReference type="ARBA" id="ARBA00023015"/>
    </source>
</evidence>
<evidence type="ECO:0000259" key="5">
    <source>
        <dbReference type="PROSITE" id="PS50943"/>
    </source>
</evidence>
<dbReference type="InterPro" id="IPR000843">
    <property type="entry name" value="HTH_LacI"/>
</dbReference>
<dbReference type="Gene3D" id="1.10.260.40">
    <property type="entry name" value="lambda repressor-like DNA-binding domains"/>
    <property type="match status" value="1"/>
</dbReference>
<dbReference type="Pfam" id="PF13377">
    <property type="entry name" value="Peripla_BP_3"/>
    <property type="match status" value="1"/>
</dbReference>
<dbReference type="OrthoDB" id="9788209at2"/>
<dbReference type="PANTHER" id="PTHR30146:SF109">
    <property type="entry name" value="HTH-TYPE TRANSCRIPTIONAL REGULATOR GALS"/>
    <property type="match status" value="1"/>
</dbReference>
<dbReference type="Proteomes" id="UP000055060">
    <property type="component" value="Unassembled WGS sequence"/>
</dbReference>